<dbReference type="InterPro" id="IPR038720">
    <property type="entry name" value="YprB_RNase_H-like_dom"/>
</dbReference>
<accession>A0A6N2SBS5</accession>
<dbReference type="SUPFAM" id="SSF53098">
    <property type="entry name" value="Ribonuclease H-like"/>
    <property type="match status" value="1"/>
</dbReference>
<dbReference type="EMBL" id="CACRST010000010">
    <property type="protein sequence ID" value="VYS89671.1"/>
    <property type="molecule type" value="Genomic_DNA"/>
</dbReference>
<dbReference type="RefSeq" id="WP_156353375.1">
    <property type="nucleotide sequence ID" value="NZ_CACRST010000010.1"/>
</dbReference>
<evidence type="ECO:0000259" key="1">
    <source>
        <dbReference type="Pfam" id="PF13482"/>
    </source>
</evidence>
<dbReference type="InterPro" id="IPR036397">
    <property type="entry name" value="RNaseH_sf"/>
</dbReference>
<dbReference type="AlphaFoldDB" id="A0A6N2SBS5"/>
<dbReference type="PANTHER" id="PTHR38462:SF1">
    <property type="entry name" value="YPRB RIBONUCLEASE H-LIKE DOMAIN-CONTAINING PROTEIN"/>
    <property type="match status" value="1"/>
</dbReference>
<organism evidence="2">
    <name type="scientific">Blautia glucerasea</name>
    <dbReference type="NCBI Taxonomy" id="536633"/>
    <lineage>
        <taxon>Bacteria</taxon>
        <taxon>Bacillati</taxon>
        <taxon>Bacillota</taxon>
        <taxon>Clostridia</taxon>
        <taxon>Lachnospirales</taxon>
        <taxon>Lachnospiraceae</taxon>
        <taxon>Blautia</taxon>
    </lineage>
</organism>
<dbReference type="Gene3D" id="3.30.420.10">
    <property type="entry name" value="Ribonuclease H-like superfamily/Ribonuclease H"/>
    <property type="match status" value="1"/>
</dbReference>
<dbReference type="Pfam" id="PF13482">
    <property type="entry name" value="RNase_H_2"/>
    <property type="match status" value="1"/>
</dbReference>
<reference evidence="2" key="1">
    <citation type="submission" date="2019-11" db="EMBL/GenBank/DDBJ databases">
        <authorList>
            <person name="Feng L."/>
        </authorList>
    </citation>
    <scope>NUCLEOTIDE SEQUENCE</scope>
    <source>
        <strain evidence="2">BgluceraseaLFYP119</strain>
    </source>
</reference>
<dbReference type="InterPro" id="IPR012337">
    <property type="entry name" value="RNaseH-like_sf"/>
</dbReference>
<evidence type="ECO:0000313" key="2">
    <source>
        <dbReference type="EMBL" id="VYS89671.1"/>
    </source>
</evidence>
<dbReference type="PANTHER" id="PTHR38462">
    <property type="entry name" value="EXONUCLEASE-LIKE PROTEIN"/>
    <property type="match status" value="1"/>
</dbReference>
<gene>
    <name evidence="2" type="ORF">BGLFYP119_01018</name>
</gene>
<sequence length="338" mass="39201">MIVKKTPVLKAFLNIDYVKKISNFVGFDCGDHPVFYDIETTGLSRYSSFLYLIGALAQENNCWFLYQWMAEKENEEQEVLCEFFDFMKPATATFQFNGKTFDQPYLEERYKRYSLPSPFVHIPAMDLYHELKPCRDLLKLNKMKLTDLEKFLGISDRVYCDGKDCIGMYQSYSQNADSILLETILGHNMEDLFGLEKIFHMLGYPVLFNGGFVPKTASLEDEGLLIRFELPAPVPVPVSKKGEGFYFTCQEQKGALMAEVKNGKAKQYYRNYKDYDYIPGEETAMPKALSRYMDKSLRRPAKPETCFTWFRCDEGFLKDSGKQSRYLNSTLPCLLQLK</sequence>
<proteinExistence type="predicted"/>
<feature type="domain" description="YprB ribonuclease H-like" evidence="1">
    <location>
        <begin position="34"/>
        <end position="200"/>
    </location>
</feature>
<dbReference type="GO" id="GO:0003676">
    <property type="term" value="F:nucleic acid binding"/>
    <property type="evidence" value="ECO:0007669"/>
    <property type="project" value="InterPro"/>
</dbReference>
<name>A0A6N2SBS5_9FIRM</name>
<protein>
    <recommendedName>
        <fullName evidence="1">YprB ribonuclease H-like domain-containing protein</fullName>
    </recommendedName>
</protein>